<dbReference type="PANTHER" id="PTHR43692:SF1">
    <property type="entry name" value="UDP-N-ACETYLMURAMOYLALANINE--D-GLUTAMATE LIGASE"/>
    <property type="match status" value="1"/>
</dbReference>
<dbReference type="GO" id="GO:0009252">
    <property type="term" value="P:peptidoglycan biosynthetic process"/>
    <property type="evidence" value="ECO:0007669"/>
    <property type="project" value="UniProtKB-UniRule"/>
</dbReference>
<gene>
    <name evidence="7" type="primary">murD</name>
    <name evidence="11" type="ORF">A2531_06950</name>
</gene>
<dbReference type="InterPro" id="IPR013221">
    <property type="entry name" value="Mur_ligase_cen"/>
</dbReference>
<dbReference type="GO" id="GO:0008360">
    <property type="term" value="P:regulation of cell shape"/>
    <property type="evidence" value="ECO:0007669"/>
    <property type="project" value="UniProtKB-KW"/>
</dbReference>
<feature type="domain" description="Mur ligase central" evidence="10">
    <location>
        <begin position="115"/>
        <end position="230"/>
    </location>
</feature>
<dbReference type="HAMAP" id="MF_00639">
    <property type="entry name" value="MurD"/>
    <property type="match status" value="1"/>
</dbReference>
<dbReference type="UniPathway" id="UPA00219"/>
<keyword evidence="5 7" id="KW-0547">Nucleotide-binding</keyword>
<evidence type="ECO:0000256" key="8">
    <source>
        <dbReference type="RuleBase" id="RU003664"/>
    </source>
</evidence>
<dbReference type="Gene3D" id="3.40.1190.10">
    <property type="entry name" value="Mur-like, catalytic domain"/>
    <property type="match status" value="1"/>
</dbReference>
<comment type="catalytic activity">
    <reaction evidence="7 8">
        <text>UDP-N-acetyl-alpha-D-muramoyl-L-alanine + D-glutamate + ATP = UDP-N-acetyl-alpha-D-muramoyl-L-alanyl-D-glutamate + ADP + phosphate + H(+)</text>
        <dbReference type="Rhea" id="RHEA:16429"/>
        <dbReference type="ChEBI" id="CHEBI:15378"/>
        <dbReference type="ChEBI" id="CHEBI:29986"/>
        <dbReference type="ChEBI" id="CHEBI:30616"/>
        <dbReference type="ChEBI" id="CHEBI:43474"/>
        <dbReference type="ChEBI" id="CHEBI:83898"/>
        <dbReference type="ChEBI" id="CHEBI:83900"/>
        <dbReference type="ChEBI" id="CHEBI:456216"/>
        <dbReference type="EC" id="6.3.2.9"/>
    </reaction>
</comment>
<evidence type="ECO:0000256" key="5">
    <source>
        <dbReference type="ARBA" id="ARBA00022741"/>
    </source>
</evidence>
<keyword evidence="6 7" id="KW-0067">ATP-binding</keyword>
<dbReference type="InterPro" id="IPR005762">
    <property type="entry name" value="MurD"/>
</dbReference>
<keyword evidence="7 8" id="KW-0131">Cell cycle</keyword>
<dbReference type="Gene3D" id="3.90.190.20">
    <property type="entry name" value="Mur ligase, C-terminal domain"/>
    <property type="match status" value="1"/>
</dbReference>
<dbReference type="GO" id="GO:0051301">
    <property type="term" value="P:cell division"/>
    <property type="evidence" value="ECO:0007669"/>
    <property type="project" value="UniProtKB-KW"/>
</dbReference>
<evidence type="ECO:0000256" key="1">
    <source>
        <dbReference type="ARBA" id="ARBA00004496"/>
    </source>
</evidence>
<evidence type="ECO:0000256" key="2">
    <source>
        <dbReference type="ARBA" id="ARBA00004752"/>
    </source>
</evidence>
<dbReference type="AlphaFoldDB" id="A0A1F5TPC4"/>
<evidence type="ECO:0000313" key="12">
    <source>
        <dbReference type="Proteomes" id="UP000177579"/>
    </source>
</evidence>
<dbReference type="GO" id="GO:0008764">
    <property type="term" value="F:UDP-N-acetylmuramoylalanine-D-glutamate ligase activity"/>
    <property type="evidence" value="ECO:0007669"/>
    <property type="project" value="UniProtKB-UniRule"/>
</dbReference>
<sequence length="434" mass="48592">MSINKKLENKKIALLGLGLENYALLKYVNQKNIKCDITICDAYDIKGKYLDLLSVKWQTGKAYDQNLSDFDIVFRSPGYPLFNPNIIKARKRGVKISSAMRLFFDICPSFNIIGVTGSKGKGTTASLIYEIIKLSGQKVFLGGNIGVAPFSFLDNIQRDDFVVLELSSFQLEDMHKSPHIAVLTNLFKEHLAPADPNNPNFHKTMEDYLRAKLNITAYQANDDIFVINKKLHKDIINFGCAERYYFTKSELSSRLIGEHNQENVAAAIEVAKLLDIKPEIIKKAVRNFKGLEHRLEYTGEQNGIKYYNDSFATTPESAMVALRAIGAPVVLLAGGADKGSDFSEFAKVVYKKVKTIILFDGEGSKKIKHDLIKINYPESKIKIAASMERATELAKKYAEKGDVVLLSPGCASFGMFKNYKARGEQFKSLIIHNT</sequence>
<evidence type="ECO:0000256" key="4">
    <source>
        <dbReference type="ARBA" id="ARBA00022598"/>
    </source>
</evidence>
<feature type="domain" description="Mur ligase C-terminal" evidence="9">
    <location>
        <begin position="293"/>
        <end position="408"/>
    </location>
</feature>
<protein>
    <recommendedName>
        <fullName evidence="7 8">UDP-N-acetylmuramoylalanine--D-glutamate ligase</fullName>
        <ecNumber evidence="7 8">6.3.2.9</ecNumber>
    </recommendedName>
    <alternativeName>
        <fullName evidence="7">D-glutamic acid-adding enzyme</fullName>
    </alternativeName>
    <alternativeName>
        <fullName evidence="7">UDP-N-acetylmuramoyl-L-alanyl-D-glutamate synthetase</fullName>
    </alternativeName>
</protein>
<dbReference type="InterPro" id="IPR004101">
    <property type="entry name" value="Mur_ligase_C"/>
</dbReference>
<name>A0A1F5TPC4_9BACT</name>
<dbReference type="EC" id="6.3.2.9" evidence="7 8"/>
<evidence type="ECO:0000259" key="9">
    <source>
        <dbReference type="Pfam" id="PF02875"/>
    </source>
</evidence>
<feature type="binding site" evidence="7">
    <location>
        <begin position="117"/>
        <end position="123"/>
    </location>
    <ligand>
        <name>ATP</name>
        <dbReference type="ChEBI" id="CHEBI:30616"/>
    </ligand>
</feature>
<dbReference type="EMBL" id="MFGO01000021">
    <property type="protein sequence ID" value="OGF40750.1"/>
    <property type="molecule type" value="Genomic_DNA"/>
</dbReference>
<keyword evidence="7 8" id="KW-0133">Cell shape</keyword>
<comment type="pathway">
    <text evidence="2 7 8">Cell wall biogenesis; peptidoglycan biosynthesis.</text>
</comment>
<evidence type="ECO:0000256" key="3">
    <source>
        <dbReference type="ARBA" id="ARBA00022490"/>
    </source>
</evidence>
<keyword evidence="7 8" id="KW-0961">Cell wall biogenesis/degradation</keyword>
<comment type="subcellular location">
    <subcellularLocation>
        <location evidence="1 7 8">Cytoplasm</location>
    </subcellularLocation>
</comment>
<keyword evidence="3 7" id="KW-0963">Cytoplasm</keyword>
<dbReference type="Pfam" id="PF08245">
    <property type="entry name" value="Mur_ligase_M"/>
    <property type="match status" value="1"/>
</dbReference>
<evidence type="ECO:0000259" key="10">
    <source>
        <dbReference type="Pfam" id="PF08245"/>
    </source>
</evidence>
<dbReference type="SUPFAM" id="SSF51984">
    <property type="entry name" value="MurCD N-terminal domain"/>
    <property type="match status" value="1"/>
</dbReference>
<comment type="caution">
    <text evidence="11">The sequence shown here is derived from an EMBL/GenBank/DDBJ whole genome shotgun (WGS) entry which is preliminary data.</text>
</comment>
<keyword evidence="4 7" id="KW-0436">Ligase</keyword>
<dbReference type="Pfam" id="PF21799">
    <property type="entry name" value="MurD-like_N"/>
    <property type="match status" value="1"/>
</dbReference>
<reference evidence="11 12" key="1">
    <citation type="journal article" date="2016" name="Nat. Commun.">
        <title>Thousands of microbial genomes shed light on interconnected biogeochemical processes in an aquifer system.</title>
        <authorList>
            <person name="Anantharaman K."/>
            <person name="Brown C.T."/>
            <person name="Hug L.A."/>
            <person name="Sharon I."/>
            <person name="Castelle C.J."/>
            <person name="Probst A.J."/>
            <person name="Thomas B.C."/>
            <person name="Singh A."/>
            <person name="Wilkins M.J."/>
            <person name="Karaoz U."/>
            <person name="Brodie E.L."/>
            <person name="Williams K.H."/>
            <person name="Hubbard S.S."/>
            <person name="Banfield J.F."/>
        </authorList>
    </citation>
    <scope>NUCLEOTIDE SEQUENCE [LARGE SCALE GENOMIC DNA]</scope>
</reference>
<dbReference type="Gene3D" id="3.40.50.720">
    <property type="entry name" value="NAD(P)-binding Rossmann-like Domain"/>
    <property type="match status" value="1"/>
</dbReference>
<evidence type="ECO:0000256" key="6">
    <source>
        <dbReference type="ARBA" id="ARBA00022840"/>
    </source>
</evidence>
<dbReference type="NCBIfam" id="TIGR01087">
    <property type="entry name" value="murD"/>
    <property type="match status" value="1"/>
</dbReference>
<accession>A0A1F5TPC4</accession>
<dbReference type="GO" id="GO:0005737">
    <property type="term" value="C:cytoplasm"/>
    <property type="evidence" value="ECO:0007669"/>
    <property type="project" value="UniProtKB-SubCell"/>
</dbReference>
<comment type="function">
    <text evidence="7 8">Cell wall formation. Catalyzes the addition of glutamate to the nucleotide precursor UDP-N-acetylmuramoyl-L-alanine (UMA).</text>
</comment>
<dbReference type="InterPro" id="IPR036615">
    <property type="entry name" value="Mur_ligase_C_dom_sf"/>
</dbReference>
<dbReference type="Pfam" id="PF02875">
    <property type="entry name" value="Mur_ligase_C"/>
    <property type="match status" value="1"/>
</dbReference>
<dbReference type="SUPFAM" id="SSF53623">
    <property type="entry name" value="MurD-like peptide ligases, catalytic domain"/>
    <property type="match status" value="1"/>
</dbReference>
<evidence type="ECO:0000313" key="11">
    <source>
        <dbReference type="EMBL" id="OGF40750.1"/>
    </source>
</evidence>
<keyword evidence="7 8" id="KW-0573">Peptidoglycan synthesis</keyword>
<dbReference type="GO" id="GO:0005524">
    <property type="term" value="F:ATP binding"/>
    <property type="evidence" value="ECO:0007669"/>
    <property type="project" value="UniProtKB-UniRule"/>
</dbReference>
<dbReference type="GO" id="GO:0071555">
    <property type="term" value="P:cell wall organization"/>
    <property type="evidence" value="ECO:0007669"/>
    <property type="project" value="UniProtKB-KW"/>
</dbReference>
<evidence type="ECO:0000256" key="7">
    <source>
        <dbReference type="HAMAP-Rule" id="MF_00639"/>
    </source>
</evidence>
<dbReference type="InterPro" id="IPR036565">
    <property type="entry name" value="Mur-like_cat_sf"/>
</dbReference>
<keyword evidence="7 8" id="KW-0132">Cell division</keyword>
<dbReference type="PANTHER" id="PTHR43692">
    <property type="entry name" value="UDP-N-ACETYLMURAMOYLALANINE--D-GLUTAMATE LIGASE"/>
    <property type="match status" value="1"/>
</dbReference>
<proteinExistence type="inferred from homology"/>
<comment type="similarity">
    <text evidence="7">Belongs to the MurCDEF family.</text>
</comment>
<organism evidence="11 12">
    <name type="scientific">Candidatus Falkowbacteria bacterium RIFOXYD2_FULL_34_120</name>
    <dbReference type="NCBI Taxonomy" id="1798007"/>
    <lineage>
        <taxon>Bacteria</taxon>
        <taxon>Candidatus Falkowiibacteriota</taxon>
    </lineage>
</organism>
<dbReference type="SUPFAM" id="SSF53244">
    <property type="entry name" value="MurD-like peptide ligases, peptide-binding domain"/>
    <property type="match status" value="1"/>
</dbReference>
<dbReference type="Proteomes" id="UP000177579">
    <property type="component" value="Unassembled WGS sequence"/>
</dbReference>